<evidence type="ECO:0000313" key="3">
    <source>
        <dbReference type="EMBL" id="CRK45980.1"/>
    </source>
</evidence>
<dbReference type="SUPFAM" id="SSF54373">
    <property type="entry name" value="FAD-linked reductases, C-terminal domain"/>
    <property type="match status" value="1"/>
</dbReference>
<evidence type="ECO:0000256" key="1">
    <source>
        <dbReference type="ARBA" id="ARBA00005593"/>
    </source>
</evidence>
<comment type="similarity">
    <text evidence="1 2">Belongs to the Rab GDI family.</text>
</comment>
<dbReference type="Proteomes" id="UP000045706">
    <property type="component" value="Unassembled WGS sequence"/>
</dbReference>
<dbReference type="GO" id="GO:0005829">
    <property type="term" value="C:cytosol"/>
    <property type="evidence" value="ECO:0007669"/>
    <property type="project" value="TreeGrafter"/>
</dbReference>
<dbReference type="AlphaFoldDB" id="A0A0G4NHR9"/>
<dbReference type="Pfam" id="PF00996">
    <property type="entry name" value="GDI"/>
    <property type="match status" value="1"/>
</dbReference>
<gene>
    <name evidence="3" type="ORF">BN1723_006821</name>
</gene>
<organism evidence="3 4">
    <name type="scientific">Verticillium longisporum</name>
    <name type="common">Verticillium dahliae var. longisporum</name>
    <dbReference type="NCBI Taxonomy" id="100787"/>
    <lineage>
        <taxon>Eukaryota</taxon>
        <taxon>Fungi</taxon>
        <taxon>Dikarya</taxon>
        <taxon>Ascomycota</taxon>
        <taxon>Pezizomycotina</taxon>
        <taxon>Sordariomycetes</taxon>
        <taxon>Hypocreomycetidae</taxon>
        <taxon>Glomerellales</taxon>
        <taxon>Plectosphaerellaceae</taxon>
        <taxon>Verticillium</taxon>
    </lineage>
</organism>
<dbReference type="InterPro" id="IPR017230">
    <property type="entry name" value="Mrs6"/>
</dbReference>
<dbReference type="InterPro" id="IPR036188">
    <property type="entry name" value="FAD/NAD-bd_sf"/>
</dbReference>
<dbReference type="Gene3D" id="3.50.50.60">
    <property type="entry name" value="FAD/NAD(P)-binding domain"/>
    <property type="match status" value="1"/>
</dbReference>
<dbReference type="GO" id="GO:0005092">
    <property type="term" value="F:GDP-dissociation inhibitor activity"/>
    <property type="evidence" value="ECO:0007669"/>
    <property type="project" value="UniProtKB-UniRule"/>
</dbReference>
<dbReference type="EMBL" id="CVQI01035162">
    <property type="protein sequence ID" value="CRK45980.1"/>
    <property type="molecule type" value="Genomic_DNA"/>
</dbReference>
<accession>A0A0G4NHR9</accession>
<dbReference type="PIRSF" id="PIRSF037514">
    <property type="entry name" value="Rab_ger_ger_transf_A_fun"/>
    <property type="match status" value="1"/>
</dbReference>
<dbReference type="Gene3D" id="1.10.405.10">
    <property type="entry name" value="Guanine Nucleotide Dissociation Inhibitor, domain 1"/>
    <property type="match status" value="1"/>
</dbReference>
<dbReference type="PANTHER" id="PTHR11787">
    <property type="entry name" value="RAB GDP-DISSOCIATION INHIBITOR"/>
    <property type="match status" value="1"/>
</dbReference>
<name>A0A0G4NHR9_VERLO</name>
<dbReference type="GO" id="GO:0016192">
    <property type="term" value="P:vesicle-mediated transport"/>
    <property type="evidence" value="ECO:0007669"/>
    <property type="project" value="TreeGrafter"/>
</dbReference>
<evidence type="ECO:0000256" key="2">
    <source>
        <dbReference type="PIRNR" id="PIRNR037514"/>
    </source>
</evidence>
<dbReference type="GO" id="GO:0007264">
    <property type="term" value="P:small GTPase-mediated signal transduction"/>
    <property type="evidence" value="ECO:0007669"/>
    <property type="project" value="UniProtKB-UniRule"/>
</dbReference>
<dbReference type="GO" id="GO:0005634">
    <property type="term" value="C:nucleus"/>
    <property type="evidence" value="ECO:0007669"/>
    <property type="project" value="TreeGrafter"/>
</dbReference>
<sequence>MESLAETVWDVVICGTGLQQSLLALALSRSGKQILHLDPNEYYGGNEAALTLQEAEAWAEQLQKQQPAAKAPVFSSASASRQAEAGSPLSFSRAYSLALAPFIIHTRSTLLSQLVSSRAYRQLEFLAVGAFHVYRPGDDSSGGVPLLTPIPSTREAIFASTAIEPRPKRALMKFLRFVLDHDAPAQQEKWQSRADDPLAAFLEDEFKLDAELRTLILALTLSLDGAIEVRDGLVAIERHLTSMGMFGPGFAAVYPKWGGGSEIAQFEVALGTGDVKVKTRMLIRSDRATAAEGRDTRIARLVAVINSPLAYLFEPIMEGGPNPAVAVIAMPAGSVNDSDGQPAQYPVYVFAHSSETGECPSGQSVLYFTTLATPNASAVLDCALSSLLAALSGPEAAQELSSIYQLRYEQAHSSQSSVTDEEGLVLLPTLPLDLAFTDSTLKPVEAAWAKIMASAAGQDEPIEYMKFEDREGVGEDED</sequence>
<evidence type="ECO:0000313" key="4">
    <source>
        <dbReference type="Proteomes" id="UP000045706"/>
    </source>
</evidence>
<proteinExistence type="inferred from homology"/>
<dbReference type="GO" id="GO:0005968">
    <property type="term" value="C:Rab-protein geranylgeranyltransferase complex"/>
    <property type="evidence" value="ECO:0007669"/>
    <property type="project" value="TreeGrafter"/>
</dbReference>
<reference evidence="4" key="1">
    <citation type="submission" date="2015-05" db="EMBL/GenBank/DDBJ databases">
        <authorList>
            <person name="Fogelqvist Johan"/>
        </authorList>
    </citation>
    <scope>NUCLEOTIDE SEQUENCE [LARGE SCALE GENOMIC DNA]</scope>
</reference>
<dbReference type="PRINTS" id="PR00891">
    <property type="entry name" value="RABGDIREP"/>
</dbReference>
<protein>
    <recommendedName>
        <fullName evidence="2">Rab proteins geranylgeranyltransferase</fullName>
    </recommendedName>
</protein>
<dbReference type="PANTHER" id="PTHR11787:SF4">
    <property type="entry name" value="CHM, RAB ESCORT PROTEIN 1"/>
    <property type="match status" value="1"/>
</dbReference>
<dbReference type="SUPFAM" id="SSF51905">
    <property type="entry name" value="FAD/NAD(P)-binding domain"/>
    <property type="match status" value="1"/>
</dbReference>
<dbReference type="InterPro" id="IPR018203">
    <property type="entry name" value="GDP_dissociation_inhibitor"/>
</dbReference>